<evidence type="ECO:0000313" key="3">
    <source>
        <dbReference type="Proteomes" id="UP001151760"/>
    </source>
</evidence>
<protein>
    <submittedName>
        <fullName evidence="2">Uncharacterized protein</fullName>
    </submittedName>
</protein>
<reference evidence="2" key="1">
    <citation type="journal article" date="2022" name="Int. J. Mol. Sci.">
        <title>Draft Genome of Tanacetum Coccineum: Genomic Comparison of Closely Related Tanacetum-Family Plants.</title>
        <authorList>
            <person name="Yamashiro T."/>
            <person name="Shiraishi A."/>
            <person name="Nakayama K."/>
            <person name="Satake H."/>
        </authorList>
    </citation>
    <scope>NUCLEOTIDE SEQUENCE</scope>
</reference>
<keyword evidence="3" id="KW-1185">Reference proteome</keyword>
<gene>
    <name evidence="2" type="ORF">Tco_1110837</name>
</gene>
<accession>A0ABQ5IK57</accession>
<proteinExistence type="predicted"/>
<comment type="caution">
    <text evidence="2">The sequence shown here is derived from an EMBL/GenBank/DDBJ whole genome shotgun (WGS) entry which is preliminary data.</text>
</comment>
<feature type="non-terminal residue" evidence="2">
    <location>
        <position position="1"/>
    </location>
</feature>
<sequence>DYSSLDHFSSDDSSSSSSSSSSSNTSSDSSANALSDSVSSRSSSDHSLPASLSGTRSSHHLCSLVPSVHRLFAIFERPSHDSSFVSLSRKRSRSPVAFVPLSSPTLGALSYARADLLPSPKRIRSPKTAIDLEGCLEDSFKPA</sequence>
<dbReference type="EMBL" id="BQNB010020870">
    <property type="protein sequence ID" value="GJU00499.1"/>
    <property type="molecule type" value="Genomic_DNA"/>
</dbReference>
<dbReference type="Proteomes" id="UP001151760">
    <property type="component" value="Unassembled WGS sequence"/>
</dbReference>
<reference evidence="2" key="2">
    <citation type="submission" date="2022-01" db="EMBL/GenBank/DDBJ databases">
        <authorList>
            <person name="Yamashiro T."/>
            <person name="Shiraishi A."/>
            <person name="Satake H."/>
            <person name="Nakayama K."/>
        </authorList>
    </citation>
    <scope>NUCLEOTIDE SEQUENCE</scope>
</reference>
<evidence type="ECO:0000256" key="1">
    <source>
        <dbReference type="SAM" id="MobiDB-lite"/>
    </source>
</evidence>
<feature type="region of interest" description="Disordered" evidence="1">
    <location>
        <begin position="1"/>
        <end position="58"/>
    </location>
</feature>
<organism evidence="2 3">
    <name type="scientific">Tanacetum coccineum</name>
    <dbReference type="NCBI Taxonomy" id="301880"/>
    <lineage>
        <taxon>Eukaryota</taxon>
        <taxon>Viridiplantae</taxon>
        <taxon>Streptophyta</taxon>
        <taxon>Embryophyta</taxon>
        <taxon>Tracheophyta</taxon>
        <taxon>Spermatophyta</taxon>
        <taxon>Magnoliopsida</taxon>
        <taxon>eudicotyledons</taxon>
        <taxon>Gunneridae</taxon>
        <taxon>Pentapetalae</taxon>
        <taxon>asterids</taxon>
        <taxon>campanulids</taxon>
        <taxon>Asterales</taxon>
        <taxon>Asteraceae</taxon>
        <taxon>Asteroideae</taxon>
        <taxon>Anthemideae</taxon>
        <taxon>Anthemidinae</taxon>
        <taxon>Tanacetum</taxon>
    </lineage>
</organism>
<evidence type="ECO:0000313" key="2">
    <source>
        <dbReference type="EMBL" id="GJU00499.1"/>
    </source>
</evidence>
<feature type="compositionally biased region" description="Low complexity" evidence="1">
    <location>
        <begin position="1"/>
        <end position="53"/>
    </location>
</feature>
<name>A0ABQ5IK57_9ASTR</name>